<proteinExistence type="predicted"/>
<accession>A0A1I4JM80</accession>
<keyword evidence="3" id="KW-1185">Reference proteome</keyword>
<organism evidence="2 3">
    <name type="scientific">Streptomyces pini</name>
    <dbReference type="NCBI Taxonomy" id="1520580"/>
    <lineage>
        <taxon>Bacteria</taxon>
        <taxon>Bacillati</taxon>
        <taxon>Actinomycetota</taxon>
        <taxon>Actinomycetes</taxon>
        <taxon>Kitasatosporales</taxon>
        <taxon>Streptomycetaceae</taxon>
        <taxon>Streptomyces</taxon>
    </lineage>
</organism>
<name>A0A1I4JM80_9ACTN</name>
<sequence length="743" mass="82079">MGGETVRLSSLSERLVAIGFERLAQGVPAVLSSSAFAGELAFGAPEGWQSVCEPSWEQLAARAGELLADGPLFLVPTWERRANPARRRATDPDSYYVEAMTSCRPPSPDAVMAVLLPAQAWTSDRPGLAEMRMKVAEHWDTLLVVYGFGTLTHLHASVESVVVFLRARAQTRPVLKVFRVPYRPDEAAVVKDFERLLAREGGRGEHGYVLREVPSPEQGLYFDRFDPHILRRREDLTGFGAVNALGDLFTFHRTAFSEAALRKGKQLTSPKDPGAVRIVRPRDIGRDGTIAPPSEETLWATIPADLQLAPGDLVIRRLHDPVTVSPHGFFTAEVTDEHLPAAASDNVVVLRPIKPLSRPQARLITMFLRTPLALSLAGPRPVTTVEALSALPVPQPDEALTKALDELTAAKQQFKRWEQEADSVIESVFLEKTAARARARVIDSGRALRLRVEAASLLDDLGHSVRTRFPYPIAYRWRETEARISSGDAQAAYAAILDTAEELLCYIAQLVLALTHARQITLGAVTAIRDKLAGGRSGPGFGDWANVLNEAATSRQLNNLPEAHPLNDIRTLLAHSDAEKARQALSERRNDQAHLRRVDPIDLPHAIDVAFADLTRLVERARFLADLPLLEVTDVRWDTFARSARVEYRELAGDHPVVPTRTMTPSNNDLETGSLYLRDTDGALHLLRPFLIGRDCPTCRTWSTFHADRVPQGAVVFKSLEHGHTWEDKSPGTRRLLSHVGLV</sequence>
<feature type="coiled-coil region" evidence="1">
    <location>
        <begin position="400"/>
        <end position="427"/>
    </location>
</feature>
<gene>
    <name evidence="2" type="ORF">SAMN05192584_1248</name>
</gene>
<dbReference type="EMBL" id="FOSG01000024">
    <property type="protein sequence ID" value="SFL67313.1"/>
    <property type="molecule type" value="Genomic_DNA"/>
</dbReference>
<reference evidence="3" key="1">
    <citation type="submission" date="2016-10" db="EMBL/GenBank/DDBJ databases">
        <authorList>
            <person name="Varghese N."/>
            <person name="Submissions S."/>
        </authorList>
    </citation>
    <scope>NUCLEOTIDE SEQUENCE [LARGE SCALE GENOMIC DNA]</scope>
    <source>
        <strain evidence="3">PL19</strain>
    </source>
</reference>
<dbReference type="RefSeq" id="WP_139238168.1">
    <property type="nucleotide sequence ID" value="NZ_FOSG01000024.1"/>
</dbReference>
<evidence type="ECO:0000313" key="2">
    <source>
        <dbReference type="EMBL" id="SFL67313.1"/>
    </source>
</evidence>
<keyword evidence="1" id="KW-0175">Coiled coil</keyword>
<evidence type="ECO:0008006" key="4">
    <source>
        <dbReference type="Google" id="ProtNLM"/>
    </source>
</evidence>
<evidence type="ECO:0000256" key="1">
    <source>
        <dbReference type="SAM" id="Coils"/>
    </source>
</evidence>
<dbReference type="AlphaFoldDB" id="A0A1I4JM80"/>
<dbReference type="OrthoDB" id="4775523at2"/>
<protein>
    <recommendedName>
        <fullName evidence="4">Restriction endonuclease</fullName>
    </recommendedName>
</protein>
<dbReference type="Proteomes" id="UP000198928">
    <property type="component" value="Unassembled WGS sequence"/>
</dbReference>
<evidence type="ECO:0000313" key="3">
    <source>
        <dbReference type="Proteomes" id="UP000198928"/>
    </source>
</evidence>